<comment type="caution">
    <text evidence="6">The sequence shown here is derived from an EMBL/GenBank/DDBJ whole genome shotgun (WGS) entry which is preliminary data.</text>
</comment>
<dbReference type="InterPro" id="IPR002355">
    <property type="entry name" value="Cu_oxidase_Cu_BS"/>
</dbReference>
<accession>A0ABX2ILR8</accession>
<dbReference type="Proteomes" id="UP000777935">
    <property type="component" value="Unassembled WGS sequence"/>
</dbReference>
<sequence>MNRRQFLASASVFALLPQQTLAERERIVLRAEAVTAQVLPEGDGATDMLGFNGSMPGPAIRVAQGQRISINVENRLDEGTAVHWHGIRLENRMDGVPVLTQDLINPNDAKTYSFVPPDAGTYWYHSHYISHEQVARGMIGPLIVEEETPPDVDHDITAILADWRMEENGRLTEEFTDMHSVAHAGYMGNFARAFLSQPSVRTGDRIRLRLINTATNRIFPLTLNGAEGMVVALDGMPLAQPRTLEKVVLAPAQRADLIVDVIGPLSLDMPTRQGPYRLADIEINGTNTERQESQIQPLTPHGLPTPAEPTQHLTLTMMGGAMGGRHGGDNIWAFNDTSDLQPEPFGSFERGETVRMTMVNDTSFPHGIHLHGHHFYEVADDGSLGDLRDTTLVDAGESRDIICVFDNPGRWMLHCHMLSHAVGGMRTWVNVA</sequence>
<reference evidence="6 7" key="1">
    <citation type="submission" date="2020-06" db="EMBL/GenBank/DDBJ databases">
        <title>Sulfitobacter algicola sp. nov., isolated from green algae.</title>
        <authorList>
            <person name="Wang C."/>
        </authorList>
    </citation>
    <scope>NUCLEOTIDE SEQUENCE [LARGE SCALE GENOMIC DNA]</scope>
    <source>
        <strain evidence="6 7">1151</strain>
    </source>
</reference>
<proteinExistence type="predicted"/>
<dbReference type="InterPro" id="IPR011707">
    <property type="entry name" value="Cu-oxidase-like_N"/>
</dbReference>
<name>A0ABX2ILR8_9RHOB</name>
<dbReference type="Pfam" id="PF07732">
    <property type="entry name" value="Cu-oxidase_3"/>
    <property type="match status" value="1"/>
</dbReference>
<dbReference type="InterPro" id="IPR045087">
    <property type="entry name" value="Cu-oxidase_fam"/>
</dbReference>
<gene>
    <name evidence="6" type="ORF">HRQ87_00780</name>
</gene>
<protein>
    <submittedName>
        <fullName evidence="6">Multicopper oxidase family protein</fullName>
    </submittedName>
</protein>
<evidence type="ECO:0000259" key="5">
    <source>
        <dbReference type="Pfam" id="PF07732"/>
    </source>
</evidence>
<dbReference type="PANTHER" id="PTHR11709:SF2">
    <property type="entry name" value="MULTICOPPER OXIDASE LPR1"/>
    <property type="match status" value="1"/>
</dbReference>
<dbReference type="EMBL" id="JABUFE010000001">
    <property type="protein sequence ID" value="NSX53330.1"/>
    <property type="molecule type" value="Genomic_DNA"/>
</dbReference>
<dbReference type="PROSITE" id="PS00080">
    <property type="entry name" value="MULTICOPPER_OXIDASE2"/>
    <property type="match status" value="1"/>
</dbReference>
<evidence type="ECO:0000259" key="4">
    <source>
        <dbReference type="Pfam" id="PF07731"/>
    </source>
</evidence>
<keyword evidence="2" id="KW-0560">Oxidoreductase</keyword>
<evidence type="ECO:0000259" key="3">
    <source>
        <dbReference type="Pfam" id="PF00394"/>
    </source>
</evidence>
<evidence type="ECO:0000256" key="1">
    <source>
        <dbReference type="ARBA" id="ARBA00022723"/>
    </source>
</evidence>
<feature type="domain" description="Plastocyanin-like" evidence="5">
    <location>
        <begin position="36"/>
        <end position="147"/>
    </location>
</feature>
<dbReference type="CDD" id="cd13861">
    <property type="entry name" value="CuRO_1_CumA_like"/>
    <property type="match status" value="1"/>
</dbReference>
<evidence type="ECO:0000313" key="6">
    <source>
        <dbReference type="EMBL" id="NSX53330.1"/>
    </source>
</evidence>
<feature type="domain" description="Plastocyanin-like" evidence="3">
    <location>
        <begin position="195"/>
        <end position="260"/>
    </location>
</feature>
<dbReference type="InterPro" id="IPR011706">
    <property type="entry name" value="Cu-oxidase_C"/>
</dbReference>
<keyword evidence="7" id="KW-1185">Reference proteome</keyword>
<dbReference type="Pfam" id="PF00394">
    <property type="entry name" value="Cu-oxidase"/>
    <property type="match status" value="1"/>
</dbReference>
<dbReference type="InterPro" id="IPR008972">
    <property type="entry name" value="Cupredoxin"/>
</dbReference>
<dbReference type="RefSeq" id="WP_174134451.1">
    <property type="nucleotide sequence ID" value="NZ_JABUFE010000001.1"/>
</dbReference>
<feature type="domain" description="Plastocyanin-like" evidence="4">
    <location>
        <begin position="342"/>
        <end position="431"/>
    </location>
</feature>
<organism evidence="6 7">
    <name type="scientific">Parasulfitobacter algicola</name>
    <dbReference type="NCBI Taxonomy" id="2614809"/>
    <lineage>
        <taxon>Bacteria</taxon>
        <taxon>Pseudomonadati</taxon>
        <taxon>Pseudomonadota</taxon>
        <taxon>Alphaproteobacteria</taxon>
        <taxon>Rhodobacterales</taxon>
        <taxon>Roseobacteraceae</taxon>
        <taxon>Parasulfitobacter</taxon>
    </lineage>
</organism>
<dbReference type="PANTHER" id="PTHR11709">
    <property type="entry name" value="MULTI-COPPER OXIDASE"/>
    <property type="match status" value="1"/>
</dbReference>
<evidence type="ECO:0000256" key="2">
    <source>
        <dbReference type="ARBA" id="ARBA00023002"/>
    </source>
</evidence>
<keyword evidence="1" id="KW-0479">Metal-binding</keyword>
<dbReference type="Pfam" id="PF07731">
    <property type="entry name" value="Cu-oxidase_2"/>
    <property type="match status" value="1"/>
</dbReference>
<dbReference type="Gene3D" id="2.60.40.420">
    <property type="entry name" value="Cupredoxins - blue copper proteins"/>
    <property type="match status" value="3"/>
</dbReference>
<dbReference type="InterPro" id="IPR001117">
    <property type="entry name" value="Cu-oxidase_2nd"/>
</dbReference>
<dbReference type="SUPFAM" id="SSF49503">
    <property type="entry name" value="Cupredoxins"/>
    <property type="match status" value="3"/>
</dbReference>
<evidence type="ECO:0000313" key="7">
    <source>
        <dbReference type="Proteomes" id="UP000777935"/>
    </source>
</evidence>